<dbReference type="AlphaFoldDB" id="A0A914Y2Y7"/>
<feature type="compositionally biased region" description="Acidic residues" evidence="1">
    <location>
        <begin position="151"/>
        <end position="161"/>
    </location>
</feature>
<dbReference type="WBParaSite" id="PSU_v2.g13812.t1">
    <property type="protein sequence ID" value="PSU_v2.g13812.t1"/>
    <property type="gene ID" value="PSU_v2.g13812"/>
</dbReference>
<keyword evidence="3" id="KW-1185">Reference proteome</keyword>
<feature type="domain" description="PDZ" evidence="2">
    <location>
        <begin position="12"/>
        <end position="78"/>
    </location>
</feature>
<accession>A0A914Y2Y7</accession>
<feature type="region of interest" description="Disordered" evidence="1">
    <location>
        <begin position="97"/>
        <end position="168"/>
    </location>
</feature>
<sequence>MKDTAGTTNKFNIQLSSSDSSSLGLRCQEIDGKVCIVDVRSGSNAEKAKLEKGDYIIAIDDFIVQGKEMNICANILKENIKNNGFVMMLIERSNRLSTSNETLKSLKDPPQISKESLSHSSPPSNGKRKNHTDYEVDPEFSDSSSSHESVTSDDEAEVSEVEESKGTV</sequence>
<reference evidence="4" key="1">
    <citation type="submission" date="2022-11" db="UniProtKB">
        <authorList>
            <consortium name="WormBaseParasite"/>
        </authorList>
    </citation>
    <scope>IDENTIFICATION</scope>
</reference>
<evidence type="ECO:0000313" key="4">
    <source>
        <dbReference type="WBParaSite" id="PSU_v2.g13812.t1"/>
    </source>
</evidence>
<protein>
    <submittedName>
        <fullName evidence="4">PDZ domain-containing protein</fullName>
    </submittedName>
</protein>
<feature type="compositionally biased region" description="Low complexity" evidence="1">
    <location>
        <begin position="113"/>
        <end position="124"/>
    </location>
</feature>
<dbReference type="PROSITE" id="PS50106">
    <property type="entry name" value="PDZ"/>
    <property type="match status" value="1"/>
</dbReference>
<name>A0A914Y2Y7_9BILA</name>
<proteinExistence type="predicted"/>
<evidence type="ECO:0000256" key="1">
    <source>
        <dbReference type="SAM" id="MobiDB-lite"/>
    </source>
</evidence>
<dbReference type="InterPro" id="IPR001478">
    <property type="entry name" value="PDZ"/>
</dbReference>
<evidence type="ECO:0000259" key="2">
    <source>
        <dbReference type="PROSITE" id="PS50106"/>
    </source>
</evidence>
<dbReference type="Gene3D" id="2.30.42.10">
    <property type="match status" value="1"/>
</dbReference>
<dbReference type="SUPFAM" id="SSF50156">
    <property type="entry name" value="PDZ domain-like"/>
    <property type="match status" value="1"/>
</dbReference>
<evidence type="ECO:0000313" key="3">
    <source>
        <dbReference type="Proteomes" id="UP000887577"/>
    </source>
</evidence>
<dbReference type="InterPro" id="IPR036034">
    <property type="entry name" value="PDZ_sf"/>
</dbReference>
<organism evidence="3 4">
    <name type="scientific">Panagrolaimus superbus</name>
    <dbReference type="NCBI Taxonomy" id="310955"/>
    <lineage>
        <taxon>Eukaryota</taxon>
        <taxon>Metazoa</taxon>
        <taxon>Ecdysozoa</taxon>
        <taxon>Nematoda</taxon>
        <taxon>Chromadorea</taxon>
        <taxon>Rhabditida</taxon>
        <taxon>Tylenchina</taxon>
        <taxon>Panagrolaimomorpha</taxon>
        <taxon>Panagrolaimoidea</taxon>
        <taxon>Panagrolaimidae</taxon>
        <taxon>Panagrolaimus</taxon>
    </lineage>
</organism>
<dbReference type="SMART" id="SM00228">
    <property type="entry name" value="PDZ"/>
    <property type="match status" value="1"/>
</dbReference>
<dbReference type="Proteomes" id="UP000887577">
    <property type="component" value="Unplaced"/>
</dbReference>